<feature type="signal peptide" evidence="2">
    <location>
        <begin position="1"/>
        <end position="17"/>
    </location>
</feature>
<accession>E3KHS2</accession>
<evidence type="ECO:0000313" key="4">
    <source>
        <dbReference type="Proteomes" id="UP000008783"/>
    </source>
</evidence>
<proteinExistence type="predicted"/>
<dbReference type="VEuPathDB" id="FungiDB:PGTG_09560"/>
<keyword evidence="4" id="KW-1185">Reference proteome</keyword>
<organism evidence="3 4">
    <name type="scientific">Puccinia graminis f. sp. tritici (strain CRL 75-36-700-3 / race SCCL)</name>
    <name type="common">Black stem rust fungus</name>
    <dbReference type="NCBI Taxonomy" id="418459"/>
    <lineage>
        <taxon>Eukaryota</taxon>
        <taxon>Fungi</taxon>
        <taxon>Dikarya</taxon>
        <taxon>Basidiomycota</taxon>
        <taxon>Pucciniomycotina</taxon>
        <taxon>Pucciniomycetes</taxon>
        <taxon>Pucciniales</taxon>
        <taxon>Pucciniaceae</taxon>
        <taxon>Puccinia</taxon>
    </lineage>
</organism>
<evidence type="ECO:0000256" key="2">
    <source>
        <dbReference type="SAM" id="SignalP"/>
    </source>
</evidence>
<sequence length="159" mass="17105">MVIISLYLFAFFMEVGSQPISPQKLMARHPDTKNPSPDSQGHSLSDIAVLPMEPKSLRRRSNGEGTVPSASDVQGQVSSLSRHTGSGVAGPERGITTPPNWAPPGQSQVATPGMNHKRSPKEGISMRAIRQHMSPGQAVRPGQVRTPSICWFDPGLGCW</sequence>
<feature type="compositionally biased region" description="Polar residues" evidence="1">
    <location>
        <begin position="33"/>
        <end position="43"/>
    </location>
</feature>
<dbReference type="RefSeq" id="XP_003328266.2">
    <property type="nucleotide sequence ID" value="XM_003328218.2"/>
</dbReference>
<feature type="compositionally biased region" description="Polar residues" evidence="1">
    <location>
        <begin position="68"/>
        <end position="84"/>
    </location>
</feature>
<dbReference type="HOGENOM" id="CLU_132785_0_0_1"/>
<gene>
    <name evidence="3" type="ORF">PGTG_09560</name>
</gene>
<dbReference type="GeneID" id="10532535"/>
<keyword evidence="2" id="KW-0732">Signal</keyword>
<evidence type="ECO:0000313" key="3">
    <source>
        <dbReference type="EMBL" id="EFP83847.2"/>
    </source>
</evidence>
<feature type="region of interest" description="Disordered" evidence="1">
    <location>
        <begin position="24"/>
        <end position="120"/>
    </location>
</feature>
<dbReference type="KEGG" id="pgr:PGTG_09560"/>
<dbReference type="AlphaFoldDB" id="E3KHS2"/>
<feature type="chain" id="PRO_5003173402" evidence="2">
    <location>
        <begin position="18"/>
        <end position="159"/>
    </location>
</feature>
<dbReference type="Proteomes" id="UP000008783">
    <property type="component" value="Unassembled WGS sequence"/>
</dbReference>
<reference evidence="4" key="2">
    <citation type="journal article" date="2011" name="Proc. Natl. Acad. Sci. U.S.A.">
        <title>Obligate biotrophy features unraveled by the genomic analysis of rust fungi.</title>
        <authorList>
            <person name="Duplessis S."/>
            <person name="Cuomo C.A."/>
            <person name="Lin Y.-C."/>
            <person name="Aerts A."/>
            <person name="Tisserant E."/>
            <person name="Veneault-Fourrey C."/>
            <person name="Joly D.L."/>
            <person name="Hacquard S."/>
            <person name="Amselem J."/>
            <person name="Cantarel B.L."/>
            <person name="Chiu R."/>
            <person name="Coutinho P.M."/>
            <person name="Feau N."/>
            <person name="Field M."/>
            <person name="Frey P."/>
            <person name="Gelhaye E."/>
            <person name="Goldberg J."/>
            <person name="Grabherr M.G."/>
            <person name="Kodira C.D."/>
            <person name="Kohler A."/>
            <person name="Kuees U."/>
            <person name="Lindquist E.A."/>
            <person name="Lucas S.M."/>
            <person name="Mago R."/>
            <person name="Mauceli E."/>
            <person name="Morin E."/>
            <person name="Murat C."/>
            <person name="Pangilinan J.L."/>
            <person name="Park R."/>
            <person name="Pearson M."/>
            <person name="Quesneville H."/>
            <person name="Rouhier N."/>
            <person name="Sakthikumar S."/>
            <person name="Salamov A.A."/>
            <person name="Schmutz J."/>
            <person name="Selles B."/>
            <person name="Shapiro H."/>
            <person name="Tanguay P."/>
            <person name="Tuskan G.A."/>
            <person name="Henrissat B."/>
            <person name="Van de Peer Y."/>
            <person name="Rouze P."/>
            <person name="Ellis J.G."/>
            <person name="Dodds P.N."/>
            <person name="Schein J.E."/>
            <person name="Zhong S."/>
            <person name="Hamelin R.C."/>
            <person name="Grigoriev I.V."/>
            <person name="Szabo L.J."/>
            <person name="Martin F."/>
        </authorList>
    </citation>
    <scope>NUCLEOTIDE SEQUENCE [LARGE SCALE GENOMIC DNA]</scope>
    <source>
        <strain evidence="4">CRL 75-36-700-3 / race SCCL</strain>
    </source>
</reference>
<dbReference type="InParanoid" id="E3KHS2"/>
<dbReference type="EMBL" id="DS178288">
    <property type="protein sequence ID" value="EFP83847.2"/>
    <property type="molecule type" value="Genomic_DNA"/>
</dbReference>
<name>E3KHS2_PUCGT</name>
<evidence type="ECO:0000256" key="1">
    <source>
        <dbReference type="SAM" id="MobiDB-lite"/>
    </source>
</evidence>
<reference key="1">
    <citation type="submission" date="2007-01" db="EMBL/GenBank/DDBJ databases">
        <title>The Genome Sequence of Puccinia graminis f. sp. tritici Strain CRL 75-36-700-3.</title>
        <authorList>
            <consortium name="The Broad Institute Genome Sequencing Platform"/>
            <person name="Birren B."/>
            <person name="Lander E."/>
            <person name="Galagan J."/>
            <person name="Nusbaum C."/>
            <person name="Devon K."/>
            <person name="Cuomo C."/>
            <person name="Jaffe D."/>
            <person name="Butler J."/>
            <person name="Alvarez P."/>
            <person name="Gnerre S."/>
            <person name="Grabherr M."/>
            <person name="Mauceli E."/>
            <person name="Brockman W."/>
            <person name="Young S."/>
            <person name="LaButti K."/>
            <person name="Sykes S."/>
            <person name="DeCaprio D."/>
            <person name="Crawford M."/>
            <person name="Koehrsen M."/>
            <person name="Engels R."/>
            <person name="Montgomery P."/>
            <person name="Pearson M."/>
            <person name="Howarth C."/>
            <person name="Larson L."/>
            <person name="White J."/>
            <person name="Zeng Q."/>
            <person name="Kodira C."/>
            <person name="Yandava C."/>
            <person name="Alvarado L."/>
            <person name="O'Leary S."/>
            <person name="Szabo L."/>
            <person name="Dean R."/>
            <person name="Schein J."/>
        </authorList>
    </citation>
    <scope>NUCLEOTIDE SEQUENCE</scope>
    <source>
        <strain>CRL 75-36-700-3</strain>
    </source>
</reference>
<protein>
    <submittedName>
        <fullName evidence="3">Uncharacterized protein</fullName>
    </submittedName>
</protein>